<name>A0ABZ2CTN6_9BACI</name>
<dbReference type="PROSITE" id="PS51900">
    <property type="entry name" value="CB"/>
    <property type="match status" value="1"/>
</dbReference>
<dbReference type="PROSITE" id="PS51898">
    <property type="entry name" value="TYR_RECOMBINASE"/>
    <property type="match status" value="1"/>
</dbReference>
<dbReference type="PANTHER" id="PTHR30349">
    <property type="entry name" value="PHAGE INTEGRASE-RELATED"/>
    <property type="match status" value="1"/>
</dbReference>
<sequence length="350" mass="40896">MAEDIRKGKRTKAKRSRGARDKYDLDGLFDKFRLHQAARGYAKATLTQYEDNYRFFAAYMDERGFARDVRLVTEDIVRDYIIDMQTMHVKFEGHRFKKDEHMTVGLAASTINTRLKTLRVMFKYLVESGLHGDNPMVNVKNVKETLPQISILNAEELRALFSQPDQRAFADFRDYTLMHLLLDAMLRVSEATKLEKRDVDFRAGILTVRAEIAKNRKERIIPLSKKTLKLMRELIEENEEDFDSPFVFLSYYGERLQSSHFRKRLQEFGEAAGIDKRIYPHLMRHTGATIFLENGGDLRHLQKLLGHSDLRTIIRYTHLSDASLVRQHAQYTALNNVLSPQQKPRKTIRK</sequence>
<dbReference type="InterPro" id="IPR010998">
    <property type="entry name" value="Integrase_recombinase_N"/>
</dbReference>
<evidence type="ECO:0000259" key="6">
    <source>
        <dbReference type="PROSITE" id="PS51900"/>
    </source>
</evidence>
<dbReference type="RefSeq" id="WP_338465145.1">
    <property type="nucleotide sequence ID" value="NZ_CP144921.1"/>
</dbReference>
<proteinExistence type="inferred from homology"/>
<gene>
    <name evidence="7" type="ORF">V5G21_00905</name>
</gene>
<evidence type="ECO:0000256" key="1">
    <source>
        <dbReference type="ARBA" id="ARBA00008857"/>
    </source>
</evidence>
<keyword evidence="8" id="KW-1185">Reference proteome</keyword>
<dbReference type="InterPro" id="IPR044068">
    <property type="entry name" value="CB"/>
</dbReference>
<dbReference type="SUPFAM" id="SSF56349">
    <property type="entry name" value="DNA breaking-rejoining enzymes"/>
    <property type="match status" value="1"/>
</dbReference>
<evidence type="ECO:0000256" key="2">
    <source>
        <dbReference type="ARBA" id="ARBA00023125"/>
    </source>
</evidence>
<accession>A0ABZ2CTN6</accession>
<dbReference type="EMBL" id="CP144921">
    <property type="protein sequence ID" value="WWA30388.1"/>
    <property type="molecule type" value="Genomic_DNA"/>
</dbReference>
<keyword evidence="2 4" id="KW-0238">DNA-binding</keyword>
<evidence type="ECO:0000259" key="5">
    <source>
        <dbReference type="PROSITE" id="PS51898"/>
    </source>
</evidence>
<dbReference type="Gene3D" id="1.10.443.10">
    <property type="entry name" value="Intergrase catalytic core"/>
    <property type="match status" value="1"/>
</dbReference>
<dbReference type="Pfam" id="PF00589">
    <property type="entry name" value="Phage_integrase"/>
    <property type="match status" value="1"/>
</dbReference>
<protein>
    <submittedName>
        <fullName evidence="7">Tyrosine-type recombinase/integrase</fullName>
    </submittedName>
</protein>
<keyword evidence="3" id="KW-0233">DNA recombination</keyword>
<feature type="domain" description="Tyr recombinase" evidence="5">
    <location>
        <begin position="147"/>
        <end position="329"/>
    </location>
</feature>
<evidence type="ECO:0000313" key="7">
    <source>
        <dbReference type="EMBL" id="WWA30388.1"/>
    </source>
</evidence>
<evidence type="ECO:0000256" key="4">
    <source>
        <dbReference type="PROSITE-ProRule" id="PRU01248"/>
    </source>
</evidence>
<dbReference type="Gene3D" id="1.10.150.130">
    <property type="match status" value="1"/>
</dbReference>
<feature type="domain" description="Core-binding (CB)" evidence="6">
    <location>
        <begin position="23"/>
        <end position="126"/>
    </location>
</feature>
<dbReference type="InterPro" id="IPR002104">
    <property type="entry name" value="Integrase_catalytic"/>
</dbReference>
<dbReference type="PANTHER" id="PTHR30349:SF41">
    <property type="entry name" value="INTEGRASE_RECOMBINASE PROTEIN MJ0367-RELATED"/>
    <property type="match status" value="1"/>
</dbReference>
<organism evidence="7 8">
    <name type="scientific">Shouchella rhizosphaerae</name>
    <dbReference type="NCBI Taxonomy" id="866786"/>
    <lineage>
        <taxon>Bacteria</taxon>
        <taxon>Bacillati</taxon>
        <taxon>Bacillota</taxon>
        <taxon>Bacilli</taxon>
        <taxon>Bacillales</taxon>
        <taxon>Bacillaceae</taxon>
        <taxon>Shouchella</taxon>
    </lineage>
</organism>
<evidence type="ECO:0000256" key="3">
    <source>
        <dbReference type="ARBA" id="ARBA00023172"/>
    </source>
</evidence>
<reference evidence="7 8" key="1">
    <citation type="submission" date="2024-01" db="EMBL/GenBank/DDBJ databases">
        <title>Culturomics analysis of mouse respiratory tract.</title>
        <authorList>
            <person name="Phillips A.M."/>
            <person name="Collette N.M."/>
            <person name="Mageeney C.M."/>
            <person name="Sinha A."/>
            <person name="Hern K.E."/>
            <person name="Arkin A.P."/>
            <person name="Williams K.P."/>
            <person name="Branda S."/>
        </authorList>
    </citation>
    <scope>NUCLEOTIDE SEQUENCE [LARGE SCALE GENOMIC DNA]</scope>
    <source>
        <strain evidence="7 8">CP20</strain>
    </source>
</reference>
<dbReference type="InterPro" id="IPR013762">
    <property type="entry name" value="Integrase-like_cat_sf"/>
</dbReference>
<dbReference type="InterPro" id="IPR050090">
    <property type="entry name" value="Tyrosine_recombinase_XerCD"/>
</dbReference>
<evidence type="ECO:0000313" key="8">
    <source>
        <dbReference type="Proteomes" id="UP001341136"/>
    </source>
</evidence>
<dbReference type="InterPro" id="IPR011010">
    <property type="entry name" value="DNA_brk_join_enz"/>
</dbReference>
<dbReference type="Proteomes" id="UP001341136">
    <property type="component" value="Chromosome"/>
</dbReference>
<comment type="similarity">
    <text evidence="1">Belongs to the 'phage' integrase family.</text>
</comment>